<name>A0AB74R1B5_CLODI</name>
<proteinExistence type="predicted"/>
<keyword evidence="1" id="KW-0472">Membrane</keyword>
<accession>A0AB74R1B5</accession>
<keyword evidence="1" id="KW-1133">Transmembrane helix</keyword>
<evidence type="ECO:0000313" key="2">
    <source>
        <dbReference type="EMBL" id="VHY00494.1"/>
    </source>
</evidence>
<evidence type="ECO:0000256" key="1">
    <source>
        <dbReference type="SAM" id="Phobius"/>
    </source>
</evidence>
<protein>
    <submittedName>
        <fullName evidence="2">Uncharacterized protein</fullName>
    </submittedName>
</protein>
<feature type="transmembrane region" description="Helical" evidence="1">
    <location>
        <begin position="39"/>
        <end position="55"/>
    </location>
</feature>
<dbReference type="Proteomes" id="UP000372533">
    <property type="component" value="Unassembled WGS sequence"/>
</dbReference>
<dbReference type="AlphaFoldDB" id="A0AB74R1B5"/>
<keyword evidence="1" id="KW-0812">Transmembrane</keyword>
<evidence type="ECO:0000313" key="3">
    <source>
        <dbReference type="Proteomes" id="UP000372533"/>
    </source>
</evidence>
<reference evidence="2 3" key="1">
    <citation type="submission" date="2019-04" db="EMBL/GenBank/DDBJ databases">
        <authorList>
            <consortium name="Pathogen Informatics"/>
        </authorList>
    </citation>
    <scope>NUCLEOTIDE SEQUENCE [LARGE SCALE GENOMIC DNA]</scope>
    <source>
        <strain evidence="3">tl291</strain>
    </source>
</reference>
<feature type="transmembrane region" description="Helical" evidence="1">
    <location>
        <begin position="6"/>
        <end position="27"/>
    </location>
</feature>
<gene>
    <name evidence="2" type="ORF">SAMEA1402366_01144</name>
</gene>
<dbReference type="EMBL" id="CAAJVP010000004">
    <property type="protein sequence ID" value="VHY00494.1"/>
    <property type="molecule type" value="Genomic_DNA"/>
</dbReference>
<comment type="caution">
    <text evidence="2">The sequence shown here is derived from an EMBL/GenBank/DDBJ whole genome shotgun (WGS) entry which is preliminary data.</text>
</comment>
<sequence length="127" mass="14696">MWLYQVLDITATLTESLGLYLFSICFCKEPRYRASVNRWLITGISFLCAYTLTWFSELGALKAPFLLTIYLVLLKVCYRDSVYQCAVAEELNYIATCSRYSQGSAGKYITRRLPFCGSRRIHFSRLL</sequence>
<organism evidence="2 3">
    <name type="scientific">Clostridioides difficile</name>
    <name type="common">Peptoclostridium difficile</name>
    <dbReference type="NCBI Taxonomy" id="1496"/>
    <lineage>
        <taxon>Bacteria</taxon>
        <taxon>Bacillati</taxon>
        <taxon>Bacillota</taxon>
        <taxon>Clostridia</taxon>
        <taxon>Peptostreptococcales</taxon>
        <taxon>Peptostreptococcaceae</taxon>
        <taxon>Clostridioides</taxon>
    </lineage>
</organism>